<keyword evidence="1" id="KW-0472">Membrane</keyword>
<dbReference type="InterPro" id="IPR018392">
    <property type="entry name" value="LysM"/>
</dbReference>
<dbReference type="InterPro" id="IPR036779">
    <property type="entry name" value="LysM_dom_sf"/>
</dbReference>
<dbReference type="Pfam" id="PF01476">
    <property type="entry name" value="LysM"/>
    <property type="match status" value="1"/>
</dbReference>
<dbReference type="Gene3D" id="6.20.240.60">
    <property type="match status" value="1"/>
</dbReference>
<dbReference type="CDD" id="cd00118">
    <property type="entry name" value="LysM"/>
    <property type="match status" value="1"/>
</dbReference>
<dbReference type="Gene3D" id="3.10.350.10">
    <property type="entry name" value="LysM domain"/>
    <property type="match status" value="1"/>
</dbReference>
<comment type="caution">
    <text evidence="3">The sequence shown here is derived from an EMBL/GenBank/DDBJ whole genome shotgun (WGS) entry which is preliminary data.</text>
</comment>
<organism evidence="3 4">
    <name type="scientific">Bacillus infantis</name>
    <dbReference type="NCBI Taxonomy" id="324767"/>
    <lineage>
        <taxon>Bacteria</taxon>
        <taxon>Bacillati</taxon>
        <taxon>Bacillota</taxon>
        <taxon>Bacilli</taxon>
        <taxon>Bacillales</taxon>
        <taxon>Bacillaceae</taxon>
        <taxon>Bacillus</taxon>
    </lineage>
</organism>
<dbReference type="InterPro" id="IPR011105">
    <property type="entry name" value="Cell_wall_hydrolase_SleB"/>
</dbReference>
<dbReference type="InterPro" id="IPR042047">
    <property type="entry name" value="SleB_dom1"/>
</dbReference>
<dbReference type="Proteomes" id="UP000323732">
    <property type="component" value="Unassembled WGS sequence"/>
</dbReference>
<sequence length="218" mass="24603">MNGGEDMKYLALMIAAFMLISFQIVQNPGKQAFAKTIDNVDIYTVKEEDSLSKLSRRFGVAAEDIQKANYKKDEKIFAGDKLIIPSAPKKKKRITEQKVSLSKGEKDLLARLVHAEAKGEPHAGKVAVAEVVLNRMKDEKFPDTVKEVIYEDRQFEPVDNGMINKPAGKDSQKAVQEALTEERKDGESLFFFNPDQTNSKWLRTRAVTKEIGNHRFAK</sequence>
<dbReference type="Pfam" id="PF07486">
    <property type="entry name" value="Hydrolase_2"/>
    <property type="match status" value="1"/>
</dbReference>
<dbReference type="GO" id="GO:0016787">
    <property type="term" value="F:hydrolase activity"/>
    <property type="evidence" value="ECO:0007669"/>
    <property type="project" value="InterPro"/>
</dbReference>
<evidence type="ECO:0000313" key="3">
    <source>
        <dbReference type="EMBL" id="TYS62897.1"/>
    </source>
</evidence>
<evidence type="ECO:0000256" key="1">
    <source>
        <dbReference type="SAM" id="Phobius"/>
    </source>
</evidence>
<dbReference type="EMBL" id="VTES01000004">
    <property type="protein sequence ID" value="TYS62897.1"/>
    <property type="molecule type" value="Genomic_DNA"/>
</dbReference>
<accession>A0A5D4SGU4</accession>
<feature type="domain" description="LysM" evidence="2">
    <location>
        <begin position="41"/>
        <end position="84"/>
    </location>
</feature>
<dbReference type="AlphaFoldDB" id="A0A5D4SGU4"/>
<evidence type="ECO:0000313" key="4">
    <source>
        <dbReference type="Proteomes" id="UP000323732"/>
    </source>
</evidence>
<reference evidence="3 4" key="1">
    <citation type="submission" date="2019-08" db="EMBL/GenBank/DDBJ databases">
        <title>Bacillus genomes from the desert of Cuatro Cienegas, Coahuila.</title>
        <authorList>
            <person name="Olmedo-Alvarez G."/>
        </authorList>
    </citation>
    <scope>NUCLEOTIDE SEQUENCE [LARGE SCALE GENOMIC DNA]</scope>
    <source>
        <strain evidence="3 4">CH37_1T</strain>
    </source>
</reference>
<dbReference type="PROSITE" id="PS51782">
    <property type="entry name" value="LYSM"/>
    <property type="match status" value="1"/>
</dbReference>
<keyword evidence="1" id="KW-0812">Transmembrane</keyword>
<gene>
    <name evidence="3" type="ORF">FZD47_14600</name>
</gene>
<dbReference type="Gene3D" id="1.10.10.2520">
    <property type="entry name" value="Cell wall hydrolase SleB, domain 1"/>
    <property type="match status" value="1"/>
</dbReference>
<protein>
    <submittedName>
        <fullName evidence="3">LysM peptidoglycan-binding domain-containing protein</fullName>
    </submittedName>
</protein>
<evidence type="ECO:0000259" key="2">
    <source>
        <dbReference type="PROSITE" id="PS51782"/>
    </source>
</evidence>
<name>A0A5D4SGU4_9BACI</name>
<proteinExistence type="predicted"/>
<dbReference type="SUPFAM" id="SSF54106">
    <property type="entry name" value="LysM domain"/>
    <property type="match status" value="1"/>
</dbReference>
<feature type="transmembrane region" description="Helical" evidence="1">
    <location>
        <begin position="7"/>
        <end position="25"/>
    </location>
</feature>
<dbReference type="SMART" id="SM00257">
    <property type="entry name" value="LysM"/>
    <property type="match status" value="1"/>
</dbReference>
<keyword evidence="1" id="KW-1133">Transmembrane helix</keyword>